<accession>A0AAP8MHN9</accession>
<dbReference type="AlphaFoldDB" id="A0AAP8MHN9"/>
<dbReference type="Pfam" id="PF05960">
    <property type="entry name" value="DUF885"/>
    <property type="match status" value="1"/>
</dbReference>
<name>A0AAP8MHN9_9GAMM</name>
<gene>
    <name evidence="1" type="ORF">C0029_05060</name>
</gene>
<dbReference type="Proteomes" id="UP000235162">
    <property type="component" value="Unassembled WGS sequence"/>
</dbReference>
<dbReference type="PANTHER" id="PTHR33361">
    <property type="entry name" value="GLR0591 PROTEIN"/>
    <property type="match status" value="1"/>
</dbReference>
<reference evidence="1 2" key="1">
    <citation type="submission" date="2018-01" db="EMBL/GenBank/DDBJ databases">
        <title>The draft genome sequence of Halioglobus japonicus S1-36.</title>
        <authorList>
            <person name="Du Z.-J."/>
            <person name="Shi M.-J."/>
        </authorList>
    </citation>
    <scope>NUCLEOTIDE SEQUENCE [LARGE SCALE GENOMIC DNA]</scope>
    <source>
        <strain evidence="1 2">S1-36</strain>
    </source>
</reference>
<protein>
    <submittedName>
        <fullName evidence="1">DUF885 domain-containing protein</fullName>
    </submittedName>
</protein>
<dbReference type="EMBL" id="PKUR01000001">
    <property type="protein sequence ID" value="PLW87935.1"/>
    <property type="molecule type" value="Genomic_DNA"/>
</dbReference>
<keyword evidence="2" id="KW-1185">Reference proteome</keyword>
<comment type="caution">
    <text evidence="1">The sequence shown here is derived from an EMBL/GenBank/DDBJ whole genome shotgun (WGS) entry which is preliminary data.</text>
</comment>
<dbReference type="PANTHER" id="PTHR33361:SF16">
    <property type="entry name" value="DUF885 DOMAIN-CONTAINING PROTEIN"/>
    <property type="match status" value="1"/>
</dbReference>
<evidence type="ECO:0000313" key="2">
    <source>
        <dbReference type="Proteomes" id="UP000235162"/>
    </source>
</evidence>
<dbReference type="KEGG" id="hja:BST95_13135"/>
<organism evidence="1 2">
    <name type="scientific">Halioglobus japonicus</name>
    <dbReference type="NCBI Taxonomy" id="930805"/>
    <lineage>
        <taxon>Bacteria</taxon>
        <taxon>Pseudomonadati</taxon>
        <taxon>Pseudomonadota</taxon>
        <taxon>Gammaproteobacteria</taxon>
        <taxon>Cellvibrionales</taxon>
        <taxon>Halieaceae</taxon>
        <taxon>Halioglobus</taxon>
    </lineage>
</organism>
<proteinExistence type="predicted"/>
<evidence type="ECO:0000313" key="1">
    <source>
        <dbReference type="EMBL" id="PLW87935.1"/>
    </source>
</evidence>
<dbReference type="RefSeq" id="WP_084200048.1">
    <property type="nucleotide sequence ID" value="NZ_BMYL01000005.1"/>
</dbReference>
<dbReference type="InterPro" id="IPR010281">
    <property type="entry name" value="DUF885"/>
</dbReference>
<sequence length="622" mass="70268">MSRTVLGAALVALLGTAVLVTPVFSSEQPSQTSLSADQASESARANALFDDIFDRRIARDPKYQTYLGIKTDYDKWTPISEERYASELAHDKADLASLEGINTDLLDDQTLLSYRLMEQDLQESISDYRWRHHTYPVNQMFGTHSEIPAFLINQHRIASVSDAQAYIARINGVKPLMQQLIEQLQIREHKGVIAPDFVLPHVISDSRNLLVGAPFEGGEPSTLMADFTAKVSALDISDNERNKLLRDAEMALVASFQPAYQDLIVYLENLQEKSTHEASVRKLPDGERFYKNRLARNTTTELTADEIHALGLAEVERIHAEMRVIKDKVGFEGTLQEFMQFMRSDDQFYLPNTDEGREEYLVHARFVLEDMEDRLDALFITKPKAELEVKRVEPFREKSAGKAFYQMPSADGSRPGKYYANLYDMAQMPTYQLEALAYHEGLPGHHMQIAIKQELGDLPKFRRFGGVTAYSEGWGLYSELLPKEIGLYQDPYSDFGRLAMELWRAVRLVVDTGMHAKGWSREASIEFYVSNTPNAEGDAVKMVERHAVMPGQATAYKIGMLKILEERSKAQQALADDFDIREFHEAVLRNGAVPLNVLEEQVDAYITRKRAIAASPEAKPAG</sequence>